<proteinExistence type="predicted"/>
<evidence type="ECO:0000313" key="2">
    <source>
        <dbReference type="Proteomes" id="UP000247409"/>
    </source>
</evidence>
<dbReference type="GO" id="GO:0005544">
    <property type="term" value="F:calcium-dependent phospholipid binding"/>
    <property type="evidence" value="ECO:0007669"/>
    <property type="project" value="InterPro"/>
</dbReference>
<gene>
    <name evidence="1" type="ORF">BWQ96_02756</name>
</gene>
<dbReference type="PANTHER" id="PTHR10857">
    <property type="entry name" value="COPINE"/>
    <property type="match status" value="1"/>
</dbReference>
<reference evidence="1 2" key="1">
    <citation type="journal article" date="2018" name="Mol. Biol. Evol.">
        <title>Analysis of the draft genome of the red seaweed Gracilariopsis chorda provides insights into genome size evolution in Rhodophyta.</title>
        <authorList>
            <person name="Lee J."/>
            <person name="Yang E.C."/>
            <person name="Graf L."/>
            <person name="Yang J.H."/>
            <person name="Qiu H."/>
            <person name="Zel Zion U."/>
            <person name="Chan C.X."/>
            <person name="Stephens T.G."/>
            <person name="Weber A.P.M."/>
            <person name="Boo G.H."/>
            <person name="Boo S.M."/>
            <person name="Kim K.M."/>
            <person name="Shin Y."/>
            <person name="Jung M."/>
            <person name="Lee S.J."/>
            <person name="Yim H.S."/>
            <person name="Lee J.H."/>
            <person name="Bhattacharya D."/>
            <person name="Yoon H.S."/>
        </authorList>
    </citation>
    <scope>NUCLEOTIDE SEQUENCE [LARGE SCALE GENOMIC DNA]</scope>
    <source>
        <strain evidence="1 2">SKKU-2015</strain>
        <tissue evidence="1">Whole body</tissue>
    </source>
</reference>
<dbReference type="OrthoDB" id="5855668at2759"/>
<dbReference type="GO" id="GO:0071277">
    <property type="term" value="P:cellular response to calcium ion"/>
    <property type="evidence" value="ECO:0007669"/>
    <property type="project" value="TreeGrafter"/>
</dbReference>
<dbReference type="Proteomes" id="UP000247409">
    <property type="component" value="Unassembled WGS sequence"/>
</dbReference>
<comment type="caution">
    <text evidence="1">The sequence shown here is derived from an EMBL/GenBank/DDBJ whole genome shotgun (WGS) entry which is preliminary data.</text>
</comment>
<keyword evidence="2" id="KW-1185">Reference proteome</keyword>
<dbReference type="AlphaFoldDB" id="A0A2V3IZC5"/>
<protein>
    <submittedName>
        <fullName evidence="1">Copine-3</fullName>
    </submittedName>
</protein>
<dbReference type="PANTHER" id="PTHR10857:SF106">
    <property type="entry name" value="C2 DOMAIN-CONTAINING PROTEIN"/>
    <property type="match status" value="1"/>
</dbReference>
<dbReference type="GO" id="GO:0005886">
    <property type="term" value="C:plasma membrane"/>
    <property type="evidence" value="ECO:0007669"/>
    <property type="project" value="TreeGrafter"/>
</dbReference>
<name>A0A2V3IZC5_9FLOR</name>
<accession>A0A2V3IZC5</accession>
<dbReference type="InterPro" id="IPR045052">
    <property type="entry name" value="Copine"/>
</dbReference>
<dbReference type="EMBL" id="NBIV01000024">
    <property type="protein sequence ID" value="PXF47425.1"/>
    <property type="molecule type" value="Genomic_DNA"/>
</dbReference>
<dbReference type="STRING" id="448386.A0A2V3IZC5"/>
<evidence type="ECO:0000313" key="1">
    <source>
        <dbReference type="EMBL" id="PXF47425.1"/>
    </source>
</evidence>
<sequence>MGLEAAMSHDSFLDDDELTSIRLQYPKSSRLMLGTTANLQQPAFLKALETRYPLELSLECRELHVPLRLLPFRQARPFAVFLYSEAPNAPWELIGRTETVLYDEYIRFVTKLKVCCATERDRQKILRVELFDRRSKSEHIEDQTFVGAAQCTLEDIIAEPLLRKEMALGESRVMQPGKIIVSADAIRANEKCARLILNLDMGSSTKRHHRVFYVLSRQLQSGDYTPVYRSEVLSREQKRFQPMTRDLTAVTAGVDDKLLRLELYQFSNRGSHIRLGFMQTSIDKLRSCERHSRLLWWPNAAGDGDNVIEVGRVVLIETVVSEEVLQFRLRVTQ</sequence>
<organism evidence="1 2">
    <name type="scientific">Gracilariopsis chorda</name>
    <dbReference type="NCBI Taxonomy" id="448386"/>
    <lineage>
        <taxon>Eukaryota</taxon>
        <taxon>Rhodophyta</taxon>
        <taxon>Florideophyceae</taxon>
        <taxon>Rhodymeniophycidae</taxon>
        <taxon>Gracilariales</taxon>
        <taxon>Gracilariaceae</taxon>
        <taxon>Gracilariopsis</taxon>
    </lineage>
</organism>